<dbReference type="GO" id="GO:0016491">
    <property type="term" value="F:oxidoreductase activity"/>
    <property type="evidence" value="ECO:0007669"/>
    <property type="project" value="InterPro"/>
</dbReference>
<evidence type="ECO:0000256" key="2">
    <source>
        <dbReference type="PIRSR" id="PIRSR000097-2"/>
    </source>
</evidence>
<evidence type="ECO:0000313" key="6">
    <source>
        <dbReference type="Proteomes" id="UP000620104"/>
    </source>
</evidence>
<dbReference type="EMBL" id="BLZA01000035">
    <property type="protein sequence ID" value="GHJ89122.1"/>
    <property type="molecule type" value="Genomic_DNA"/>
</dbReference>
<dbReference type="PANTHER" id="PTHR11732">
    <property type="entry name" value="ALDO/KETO REDUCTASE"/>
    <property type="match status" value="1"/>
</dbReference>
<evidence type="ECO:0000256" key="1">
    <source>
        <dbReference type="PIRSR" id="PIRSR000097-1"/>
    </source>
</evidence>
<dbReference type="InterPro" id="IPR036812">
    <property type="entry name" value="NAD(P)_OxRdtase_dom_sf"/>
</dbReference>
<protein>
    <recommendedName>
        <fullName evidence="4">NADP-dependent oxidoreductase domain-containing protein</fullName>
    </recommendedName>
</protein>
<dbReference type="SUPFAM" id="SSF51430">
    <property type="entry name" value="NAD(P)-linked oxidoreductase"/>
    <property type="match status" value="1"/>
</dbReference>
<feature type="domain" description="NADP-dependent oxidoreductase" evidence="4">
    <location>
        <begin position="24"/>
        <end position="304"/>
    </location>
</feature>
<evidence type="ECO:0000259" key="4">
    <source>
        <dbReference type="Pfam" id="PF00248"/>
    </source>
</evidence>
<dbReference type="OrthoDB" id="416253at2759"/>
<reference evidence="5" key="1">
    <citation type="submission" date="2020-07" db="EMBL/GenBank/DDBJ databases">
        <title>Draft Genome Sequence of a Deep-Sea Yeast, Naganishia (Cryptococcus) liquefaciens strain N6.</title>
        <authorList>
            <person name="Han Y.W."/>
            <person name="Kajitani R."/>
            <person name="Morimoto H."/>
            <person name="Parhat M."/>
            <person name="Tsubouchi H."/>
            <person name="Bakenova O."/>
            <person name="Ogata M."/>
            <person name="Argunhan B."/>
            <person name="Aoki R."/>
            <person name="Kajiwara S."/>
            <person name="Itoh T."/>
            <person name="Iwasaki H."/>
        </authorList>
    </citation>
    <scope>NUCLEOTIDE SEQUENCE</scope>
    <source>
        <strain evidence="5">N6</strain>
    </source>
</reference>
<organism evidence="5 6">
    <name type="scientific">Naganishia liquefaciens</name>
    <dbReference type="NCBI Taxonomy" id="104408"/>
    <lineage>
        <taxon>Eukaryota</taxon>
        <taxon>Fungi</taxon>
        <taxon>Dikarya</taxon>
        <taxon>Basidiomycota</taxon>
        <taxon>Agaricomycotina</taxon>
        <taxon>Tremellomycetes</taxon>
        <taxon>Filobasidiales</taxon>
        <taxon>Filobasidiaceae</taxon>
        <taxon>Naganishia</taxon>
    </lineage>
</organism>
<feature type="site" description="Lowers pKa of active site Tyr" evidence="3">
    <location>
        <position position="82"/>
    </location>
</feature>
<dbReference type="Proteomes" id="UP000620104">
    <property type="component" value="Unassembled WGS sequence"/>
</dbReference>
<proteinExistence type="predicted"/>
<dbReference type="Gene3D" id="3.20.20.100">
    <property type="entry name" value="NADP-dependent oxidoreductase domain"/>
    <property type="match status" value="1"/>
</dbReference>
<dbReference type="InterPro" id="IPR023210">
    <property type="entry name" value="NADP_OxRdtase_dom"/>
</dbReference>
<feature type="active site" description="Proton donor" evidence="1">
    <location>
        <position position="53"/>
    </location>
</feature>
<comment type="caution">
    <text evidence="5">The sequence shown here is derived from an EMBL/GenBank/DDBJ whole genome shotgun (WGS) entry which is preliminary data.</text>
</comment>
<keyword evidence="6" id="KW-1185">Reference proteome</keyword>
<name>A0A8H3TXV1_9TREE</name>
<accession>A0A8H3TXV1</accession>
<dbReference type="PIRSF" id="PIRSF000097">
    <property type="entry name" value="AKR"/>
    <property type="match status" value="1"/>
</dbReference>
<evidence type="ECO:0000256" key="3">
    <source>
        <dbReference type="PIRSR" id="PIRSR000097-3"/>
    </source>
</evidence>
<dbReference type="PRINTS" id="PR00069">
    <property type="entry name" value="ALDKETRDTASE"/>
</dbReference>
<evidence type="ECO:0000313" key="5">
    <source>
        <dbReference type="EMBL" id="GHJ89122.1"/>
    </source>
</evidence>
<feature type="binding site" evidence="2">
    <location>
        <position position="115"/>
    </location>
    <ligand>
        <name>substrate</name>
    </ligand>
</feature>
<dbReference type="PROSITE" id="PS00062">
    <property type="entry name" value="ALDOKETO_REDUCTASE_2"/>
    <property type="match status" value="1"/>
</dbReference>
<gene>
    <name evidence="5" type="ORF">NliqN6_5524</name>
</gene>
<dbReference type="Pfam" id="PF00248">
    <property type="entry name" value="Aldo_ket_red"/>
    <property type="match status" value="1"/>
</dbReference>
<dbReference type="InterPro" id="IPR020471">
    <property type="entry name" value="AKR"/>
</dbReference>
<dbReference type="AlphaFoldDB" id="A0A8H3TXV1"/>
<sequence length="323" mass="36426">MSTKTPTVKFTTTQDEIPVVGMGLWKVPNDVCADTVYEAIKAGFRMFDSASDYGNEHESGKGLKRALDEGLVKREELFIVSKLWNTYKQPEQVEIQIRRQLQDWQTDYFDLYLIHFPIALKYVDPAVSYPPGWFNAEGKIELDRAPLHKTWAAMEKLPSLKLAKNIGVCNFGGQLLADLMTYAEIPPAVCQVEMHPYNVQQDLIDLCEAFGIKMMAFSTFGPASWLELGVPSATQVDSLLTHPVVTKIAERHNATTGQVLLRWCTQRNIIVIPKTIKPERMVENLKSPDVELTKDDIEAISGLDKGFRMGNTKVFDPRLAIYA</sequence>
<dbReference type="InterPro" id="IPR018170">
    <property type="entry name" value="Aldo/ket_reductase_CS"/>
</dbReference>